<reference evidence="1" key="1">
    <citation type="journal article" date="2020" name="Stud. Mycol.">
        <title>101 Dothideomycetes genomes: a test case for predicting lifestyles and emergence of pathogens.</title>
        <authorList>
            <person name="Haridas S."/>
            <person name="Albert R."/>
            <person name="Binder M."/>
            <person name="Bloem J."/>
            <person name="Labutti K."/>
            <person name="Salamov A."/>
            <person name="Andreopoulos B."/>
            <person name="Baker S."/>
            <person name="Barry K."/>
            <person name="Bills G."/>
            <person name="Bluhm B."/>
            <person name="Cannon C."/>
            <person name="Castanera R."/>
            <person name="Culley D."/>
            <person name="Daum C."/>
            <person name="Ezra D."/>
            <person name="Gonzalez J."/>
            <person name="Henrissat B."/>
            <person name="Kuo A."/>
            <person name="Liang C."/>
            <person name="Lipzen A."/>
            <person name="Lutzoni F."/>
            <person name="Magnuson J."/>
            <person name="Mondo S."/>
            <person name="Nolan M."/>
            <person name="Ohm R."/>
            <person name="Pangilinan J."/>
            <person name="Park H.-J."/>
            <person name="Ramirez L."/>
            <person name="Alfaro M."/>
            <person name="Sun H."/>
            <person name="Tritt A."/>
            <person name="Yoshinaga Y."/>
            <person name="Zwiers L.-H."/>
            <person name="Turgeon B."/>
            <person name="Goodwin S."/>
            <person name="Spatafora J."/>
            <person name="Crous P."/>
            <person name="Grigoriev I."/>
        </authorList>
    </citation>
    <scope>NUCLEOTIDE SEQUENCE</scope>
    <source>
        <strain evidence="1">CBS 480.64</strain>
    </source>
</reference>
<keyword evidence="2" id="KW-1185">Reference proteome</keyword>
<sequence length="184" mass="19769">MPAKIPLKRRRRNGLLPSVDTPAVEAYVLPPTSLLQAIGARWLDKFKRTIHGLRMISRNGVFLPPFGTSNVSEAYVLPPATSLQAINWCFLASLSTTMALSHLHWNICCGLARPIPMHGTEQWPVSTPALGIDNGLAGKRGRAGVKIPSLLEDAIDRGACPPASALAISTAARVRLIEIAGRHG</sequence>
<name>A0A6A7BYS0_9PEZI</name>
<protein>
    <submittedName>
        <fullName evidence="1">Uncharacterized protein</fullName>
    </submittedName>
</protein>
<proteinExistence type="predicted"/>
<gene>
    <name evidence="1" type="ORF">K470DRAFT_270747</name>
</gene>
<accession>A0A6A7BYS0</accession>
<organism evidence="1 2">
    <name type="scientific">Piedraia hortae CBS 480.64</name>
    <dbReference type="NCBI Taxonomy" id="1314780"/>
    <lineage>
        <taxon>Eukaryota</taxon>
        <taxon>Fungi</taxon>
        <taxon>Dikarya</taxon>
        <taxon>Ascomycota</taxon>
        <taxon>Pezizomycotina</taxon>
        <taxon>Dothideomycetes</taxon>
        <taxon>Dothideomycetidae</taxon>
        <taxon>Capnodiales</taxon>
        <taxon>Piedraiaceae</taxon>
        <taxon>Piedraia</taxon>
    </lineage>
</organism>
<evidence type="ECO:0000313" key="1">
    <source>
        <dbReference type="EMBL" id="KAF2860371.1"/>
    </source>
</evidence>
<dbReference type="EMBL" id="MU005982">
    <property type="protein sequence ID" value="KAF2860371.1"/>
    <property type="molecule type" value="Genomic_DNA"/>
</dbReference>
<dbReference type="Proteomes" id="UP000799421">
    <property type="component" value="Unassembled WGS sequence"/>
</dbReference>
<dbReference type="AlphaFoldDB" id="A0A6A7BYS0"/>
<evidence type="ECO:0000313" key="2">
    <source>
        <dbReference type="Proteomes" id="UP000799421"/>
    </source>
</evidence>